<keyword evidence="2" id="KW-1185">Reference proteome</keyword>
<dbReference type="SUPFAM" id="SSF55811">
    <property type="entry name" value="Nudix"/>
    <property type="match status" value="1"/>
</dbReference>
<evidence type="ECO:0000313" key="2">
    <source>
        <dbReference type="Proteomes" id="UP000054359"/>
    </source>
</evidence>
<reference evidence="1 2" key="1">
    <citation type="submission" date="2013-11" db="EMBL/GenBank/DDBJ databases">
        <title>Genome sequencing of Stegodyphus mimosarum.</title>
        <authorList>
            <person name="Bechsgaard J."/>
        </authorList>
    </citation>
    <scope>NUCLEOTIDE SEQUENCE [LARGE SCALE GENOMIC DNA]</scope>
</reference>
<dbReference type="EMBL" id="KK115981">
    <property type="protein sequence ID" value="KFM66520.1"/>
    <property type="molecule type" value="Genomic_DNA"/>
</dbReference>
<dbReference type="AlphaFoldDB" id="A0A087TN31"/>
<dbReference type="Proteomes" id="UP000054359">
    <property type="component" value="Unassembled WGS sequence"/>
</dbReference>
<evidence type="ECO:0000313" key="1">
    <source>
        <dbReference type="EMBL" id="KFM66520.1"/>
    </source>
</evidence>
<proteinExistence type="predicted"/>
<name>A0A087TN31_STEMI</name>
<dbReference type="InterPro" id="IPR015797">
    <property type="entry name" value="NUDIX_hydrolase-like_dom_sf"/>
</dbReference>
<sequence length="180" mass="20817">MDMIHSLMEDFVYQKQTMQSLKSSVRELERLMNYSHVHLENIRHLTNRDNSVVTSWDNITESTSRGPLPVMNILSRRSPYPGTRVQRFPVPDKYVPWEVMWIAYDPVAFSQQRQDFPVILQAYVDEDILLLREKHGPQQAVPVYSWNSVSVNPAGIGLDRQSWIIGKDGSPLVYKLNSEG</sequence>
<accession>A0A087TN31</accession>
<dbReference type="OrthoDB" id="6428091at2759"/>
<dbReference type="OMA" id="EVMWIAY"/>
<gene>
    <name evidence="1" type="ORF">X975_12910</name>
</gene>
<organism evidence="1 2">
    <name type="scientific">Stegodyphus mimosarum</name>
    <name type="common">African social velvet spider</name>
    <dbReference type="NCBI Taxonomy" id="407821"/>
    <lineage>
        <taxon>Eukaryota</taxon>
        <taxon>Metazoa</taxon>
        <taxon>Ecdysozoa</taxon>
        <taxon>Arthropoda</taxon>
        <taxon>Chelicerata</taxon>
        <taxon>Arachnida</taxon>
        <taxon>Araneae</taxon>
        <taxon>Araneomorphae</taxon>
        <taxon>Entelegynae</taxon>
        <taxon>Eresoidea</taxon>
        <taxon>Eresidae</taxon>
        <taxon>Stegodyphus</taxon>
    </lineage>
</organism>
<protein>
    <submittedName>
        <fullName evidence="1">Uncharacterized protein</fullName>
    </submittedName>
</protein>
<feature type="non-terminal residue" evidence="1">
    <location>
        <position position="180"/>
    </location>
</feature>